<evidence type="ECO:0000313" key="5">
    <source>
        <dbReference type="Proteomes" id="UP000676409"/>
    </source>
</evidence>
<dbReference type="GO" id="GO:1901135">
    <property type="term" value="P:carbohydrate derivative metabolic process"/>
    <property type="evidence" value="ECO:0007669"/>
    <property type="project" value="InterPro"/>
</dbReference>
<organism evidence="4 5">
    <name type="scientific">Phenylobacterium montanum</name>
    <dbReference type="NCBI Taxonomy" id="2823693"/>
    <lineage>
        <taxon>Bacteria</taxon>
        <taxon>Pseudomonadati</taxon>
        <taxon>Pseudomonadota</taxon>
        <taxon>Alphaproteobacteria</taxon>
        <taxon>Caulobacterales</taxon>
        <taxon>Caulobacteraceae</taxon>
        <taxon>Phenylobacterium</taxon>
    </lineage>
</organism>
<protein>
    <submittedName>
        <fullName evidence="4">SIS domain-containing protein</fullName>
    </submittedName>
</protein>
<dbReference type="PROSITE" id="PS51464">
    <property type="entry name" value="SIS"/>
    <property type="match status" value="2"/>
</dbReference>
<dbReference type="EMBL" id="CP073078">
    <property type="protein sequence ID" value="QUD90634.1"/>
    <property type="molecule type" value="Genomic_DNA"/>
</dbReference>
<evidence type="ECO:0000256" key="2">
    <source>
        <dbReference type="ARBA" id="ARBA00022737"/>
    </source>
</evidence>
<dbReference type="Gene3D" id="3.40.50.10490">
    <property type="entry name" value="Glucose-6-phosphate isomerase like protein, domain 1"/>
    <property type="match status" value="2"/>
</dbReference>
<dbReference type="CDD" id="cd05008">
    <property type="entry name" value="SIS_GlmS_GlmD_1"/>
    <property type="match status" value="1"/>
</dbReference>
<dbReference type="GO" id="GO:0008483">
    <property type="term" value="F:transaminase activity"/>
    <property type="evidence" value="ECO:0007669"/>
    <property type="project" value="UniProtKB-KW"/>
</dbReference>
<dbReference type="InterPro" id="IPR035490">
    <property type="entry name" value="GlmS/FrlB_SIS"/>
</dbReference>
<keyword evidence="1" id="KW-0808">Transferase</keyword>
<evidence type="ECO:0000259" key="3">
    <source>
        <dbReference type="PROSITE" id="PS51464"/>
    </source>
</evidence>
<keyword evidence="5" id="KW-1185">Reference proteome</keyword>
<dbReference type="SUPFAM" id="SSF53697">
    <property type="entry name" value="SIS domain"/>
    <property type="match status" value="1"/>
</dbReference>
<dbReference type="CDD" id="cd05009">
    <property type="entry name" value="SIS_GlmS_GlmD_2"/>
    <property type="match status" value="1"/>
</dbReference>
<reference evidence="4" key="1">
    <citation type="submission" date="2021-04" db="EMBL/GenBank/DDBJ databases">
        <title>The complete genome sequence of Caulobacter sp. S6.</title>
        <authorList>
            <person name="Tang Y."/>
            <person name="Ouyang W."/>
            <person name="Liu Q."/>
            <person name="Huang B."/>
            <person name="Guo Z."/>
            <person name="Lei P."/>
        </authorList>
    </citation>
    <scope>NUCLEOTIDE SEQUENCE</scope>
    <source>
        <strain evidence="4">S6</strain>
    </source>
</reference>
<dbReference type="InterPro" id="IPR035466">
    <property type="entry name" value="GlmS/AgaS_SIS"/>
</dbReference>
<gene>
    <name evidence="4" type="ORF">KCG34_01325</name>
</gene>
<dbReference type="AlphaFoldDB" id="A0A975G4H3"/>
<keyword evidence="2" id="KW-0677">Repeat</keyword>
<dbReference type="InterPro" id="IPR046348">
    <property type="entry name" value="SIS_dom_sf"/>
</dbReference>
<dbReference type="KEGG" id="caul:KCG34_01325"/>
<sequence>MFAEAAEAAGVVRAQIDANGAAVQALAARLRSLKPRAVATIARGSSDHACTFAKYLIETRLGLMTASAAPSVTSLYDGNVGMAGVVCLAVSQSGKSPDLLQAATAAKAAGGFVVALVNVEDSPLAALADAVVPLRAGPELSVAATKSYIAALSAITHLVAAWTEDAGLMQALNSLPEQLEAAWAQDWSAGVKALKSAHNLFVIGRGVGFGVAQEAALKFKETCGLHAEAFSAAEVRHGPMALVGPGFPILAFAQNDESLAGVDELLAEFAGRGATVLAAGASPQAGVTALPSPGADAAIAPIVMVQSFYRMANALSVARGFDPDRPPHLNKVTETV</sequence>
<feature type="domain" description="SIS" evidence="3">
    <location>
        <begin position="26"/>
        <end position="174"/>
    </location>
</feature>
<name>A0A975G4H3_9CAUL</name>
<dbReference type="PANTHER" id="PTHR10937">
    <property type="entry name" value="GLUCOSAMINE--FRUCTOSE-6-PHOSPHATE AMINOTRANSFERASE, ISOMERIZING"/>
    <property type="match status" value="1"/>
</dbReference>
<dbReference type="Pfam" id="PF01380">
    <property type="entry name" value="SIS"/>
    <property type="match status" value="2"/>
</dbReference>
<accession>A0A975G4H3</accession>
<dbReference type="Proteomes" id="UP000676409">
    <property type="component" value="Chromosome"/>
</dbReference>
<dbReference type="PANTHER" id="PTHR10937:SF8">
    <property type="entry name" value="AMINOTRANSFERASE-RELATED"/>
    <property type="match status" value="1"/>
</dbReference>
<feature type="domain" description="SIS" evidence="3">
    <location>
        <begin position="190"/>
        <end position="326"/>
    </location>
</feature>
<evidence type="ECO:0000256" key="1">
    <source>
        <dbReference type="ARBA" id="ARBA00022576"/>
    </source>
</evidence>
<proteinExistence type="predicted"/>
<dbReference type="GO" id="GO:0097367">
    <property type="term" value="F:carbohydrate derivative binding"/>
    <property type="evidence" value="ECO:0007669"/>
    <property type="project" value="InterPro"/>
</dbReference>
<dbReference type="InterPro" id="IPR001347">
    <property type="entry name" value="SIS_dom"/>
</dbReference>
<evidence type="ECO:0000313" key="4">
    <source>
        <dbReference type="EMBL" id="QUD90634.1"/>
    </source>
</evidence>
<keyword evidence="1" id="KW-0032">Aminotransferase</keyword>